<evidence type="ECO:0000313" key="1">
    <source>
        <dbReference type="EMBL" id="DAE13922.1"/>
    </source>
</evidence>
<reference evidence="1" key="1">
    <citation type="journal article" date="2021" name="Proc. Natl. Acad. Sci. U.S.A.">
        <title>A Catalog of Tens of Thousands of Viruses from Human Metagenomes Reveals Hidden Associations with Chronic Diseases.</title>
        <authorList>
            <person name="Tisza M.J."/>
            <person name="Buck C.B."/>
        </authorList>
    </citation>
    <scope>NUCLEOTIDE SEQUENCE</scope>
    <source>
        <strain evidence="1">Cty1O100</strain>
    </source>
</reference>
<sequence>MDFTLCFQIYGLFIFRCFFEKWTQSLKFGLLENVKFKIKL</sequence>
<protein>
    <submittedName>
        <fullName evidence="1">Uncharacterized protein</fullName>
    </submittedName>
</protein>
<proteinExistence type="predicted"/>
<accession>A0A8S5Q477</accession>
<dbReference type="EMBL" id="BK015572">
    <property type="protein sequence ID" value="DAE13922.1"/>
    <property type="molecule type" value="Genomic_DNA"/>
</dbReference>
<organism evidence="1">
    <name type="scientific">Siphoviridae sp. cty1O100</name>
    <dbReference type="NCBI Taxonomy" id="2825743"/>
    <lineage>
        <taxon>Viruses</taxon>
        <taxon>Duplodnaviria</taxon>
        <taxon>Heunggongvirae</taxon>
        <taxon>Uroviricota</taxon>
        <taxon>Caudoviricetes</taxon>
    </lineage>
</organism>
<name>A0A8S5Q477_9CAUD</name>